<gene>
    <name evidence="10" type="ORF">HZI73_15915</name>
</gene>
<evidence type="ECO:0000313" key="10">
    <source>
        <dbReference type="EMBL" id="QUI23685.1"/>
    </source>
</evidence>
<dbReference type="InterPro" id="IPR017866">
    <property type="entry name" value="Succ-CoA_synthase_bsu_CS"/>
</dbReference>
<name>A0A8J8ML43_9FIRM</name>
<dbReference type="SUPFAM" id="SSF56059">
    <property type="entry name" value="Glutathione synthetase ATP-binding domain-like"/>
    <property type="match status" value="1"/>
</dbReference>
<dbReference type="InterPro" id="IPR013815">
    <property type="entry name" value="ATP_grasp_subdomain_1"/>
</dbReference>
<evidence type="ECO:0000256" key="1">
    <source>
        <dbReference type="ARBA" id="ARBA00001946"/>
    </source>
</evidence>
<evidence type="ECO:0000256" key="4">
    <source>
        <dbReference type="ARBA" id="ARBA00022598"/>
    </source>
</evidence>
<dbReference type="Gene3D" id="3.30.470.20">
    <property type="entry name" value="ATP-grasp fold, B domain"/>
    <property type="match status" value="1"/>
</dbReference>
<dbReference type="PIRSF" id="PIRSF001554">
    <property type="entry name" value="SucCS_beta"/>
    <property type="match status" value="1"/>
</dbReference>
<comment type="cofactor">
    <cofactor evidence="1">
        <name>Mg(2+)</name>
        <dbReference type="ChEBI" id="CHEBI:18420"/>
    </cofactor>
</comment>
<evidence type="ECO:0000256" key="5">
    <source>
        <dbReference type="ARBA" id="ARBA00022723"/>
    </source>
</evidence>
<dbReference type="PANTHER" id="PTHR11815">
    <property type="entry name" value="SUCCINYL-COA SYNTHETASE BETA CHAIN"/>
    <property type="match status" value="1"/>
</dbReference>
<dbReference type="Pfam" id="PF00549">
    <property type="entry name" value="Ligase_CoA"/>
    <property type="match status" value="1"/>
</dbReference>
<dbReference type="PANTHER" id="PTHR11815:SF10">
    <property type="entry name" value="SUCCINATE--COA LIGASE [GDP-FORMING] SUBUNIT BETA, MITOCHONDRIAL"/>
    <property type="match status" value="1"/>
</dbReference>
<keyword evidence="11" id="KW-1185">Reference proteome</keyword>
<evidence type="ECO:0000256" key="2">
    <source>
        <dbReference type="ARBA" id="ARBA00009182"/>
    </source>
</evidence>
<dbReference type="GO" id="GO:0005524">
    <property type="term" value="F:ATP binding"/>
    <property type="evidence" value="ECO:0007669"/>
    <property type="project" value="UniProtKB-UniRule"/>
</dbReference>
<dbReference type="EMBL" id="CP058649">
    <property type="protein sequence ID" value="QUI23685.1"/>
    <property type="molecule type" value="Genomic_DNA"/>
</dbReference>
<dbReference type="InterPro" id="IPR005811">
    <property type="entry name" value="SUCC_ACL_C"/>
</dbReference>
<dbReference type="KEGG" id="vpy:HZI73_15915"/>
<dbReference type="GO" id="GO:0042709">
    <property type="term" value="C:succinate-CoA ligase complex"/>
    <property type="evidence" value="ECO:0007669"/>
    <property type="project" value="TreeGrafter"/>
</dbReference>
<keyword evidence="6 8" id="KW-0547">Nucleotide-binding</keyword>
<keyword evidence="5" id="KW-0479">Metal-binding</keyword>
<accession>A0A8J8ML43</accession>
<dbReference type="PROSITE" id="PS50975">
    <property type="entry name" value="ATP_GRASP"/>
    <property type="match status" value="1"/>
</dbReference>
<dbReference type="FunFam" id="3.30.470.20:FF:000002">
    <property type="entry name" value="Succinate--CoA ligase [ADP-forming] subunit beta"/>
    <property type="match status" value="1"/>
</dbReference>
<sequence length="375" mass="41189">MKLFEYQAKALFQEVGIGIPKSYLLDDASHIEAAIEKTGTPCVLKSQVLKGGRGKAGLIQFADGLDAANEKANLLFKSPHHVNRILVEEAIDIHKELYVSITVDPVESKVLIMACREGGVDIESIAIHTPDKIIMEKVDITSGIQPYHCRNMAYSLGLDGQTAKQVMGMIEKLYHIFKTYDAELVEVNPLFVTKDGHCIAGDGKISLDDNAMYRQKTFTKTRDYFESDIEYEAAREGIPYIQFDGDISLMCAGAGLTTTVYDLIHDEGGTVANYLEFGGPNYRKAKEAMELCLSNQSKVILIVTFGTIARADVMAKGVVEAIKKLQPDRPIITCIRGTNEQEAVKILSDAGLECIFDTEEAVRKAVAIAEGRALS</sequence>
<dbReference type="PROSITE" id="PS01217">
    <property type="entry name" value="SUCCINYL_COA_LIG_3"/>
    <property type="match status" value="1"/>
</dbReference>
<dbReference type="Gene3D" id="3.30.1490.20">
    <property type="entry name" value="ATP-grasp fold, A domain"/>
    <property type="match status" value="1"/>
</dbReference>
<proteinExistence type="inferred from homology"/>
<evidence type="ECO:0000256" key="8">
    <source>
        <dbReference type="PROSITE-ProRule" id="PRU00409"/>
    </source>
</evidence>
<dbReference type="Pfam" id="PF08442">
    <property type="entry name" value="ATP-grasp_2"/>
    <property type="match status" value="1"/>
</dbReference>
<keyword evidence="4 10" id="KW-0436">Ligase</keyword>
<dbReference type="Gene3D" id="3.40.50.261">
    <property type="entry name" value="Succinyl-CoA synthetase domains"/>
    <property type="match status" value="1"/>
</dbReference>
<evidence type="ECO:0000256" key="6">
    <source>
        <dbReference type="ARBA" id="ARBA00022741"/>
    </source>
</evidence>
<dbReference type="GO" id="GO:0006104">
    <property type="term" value="P:succinyl-CoA metabolic process"/>
    <property type="evidence" value="ECO:0007669"/>
    <property type="project" value="TreeGrafter"/>
</dbReference>
<comment type="similarity">
    <text evidence="2">Belongs to the succinate/malate CoA ligase beta subunit family.</text>
</comment>
<dbReference type="SUPFAM" id="SSF52210">
    <property type="entry name" value="Succinyl-CoA synthetase domains"/>
    <property type="match status" value="1"/>
</dbReference>
<keyword evidence="3" id="KW-0816">Tricarboxylic acid cycle</keyword>
<keyword evidence="8" id="KW-0067">ATP-binding</keyword>
<keyword evidence="7" id="KW-0460">Magnesium</keyword>
<dbReference type="GO" id="GO:0006099">
    <property type="term" value="P:tricarboxylic acid cycle"/>
    <property type="evidence" value="ECO:0007669"/>
    <property type="project" value="UniProtKB-KW"/>
</dbReference>
<evidence type="ECO:0000313" key="11">
    <source>
        <dbReference type="Proteomes" id="UP000683246"/>
    </source>
</evidence>
<dbReference type="InterPro" id="IPR013650">
    <property type="entry name" value="ATP-grasp_succ-CoA_synth-type"/>
</dbReference>
<dbReference type="Proteomes" id="UP000683246">
    <property type="component" value="Chromosome"/>
</dbReference>
<evidence type="ECO:0000256" key="3">
    <source>
        <dbReference type="ARBA" id="ARBA00022532"/>
    </source>
</evidence>
<dbReference type="GO" id="GO:0004775">
    <property type="term" value="F:succinate-CoA ligase (ADP-forming) activity"/>
    <property type="evidence" value="ECO:0007669"/>
    <property type="project" value="TreeGrafter"/>
</dbReference>
<dbReference type="GO" id="GO:0046872">
    <property type="term" value="F:metal ion binding"/>
    <property type="evidence" value="ECO:0007669"/>
    <property type="project" value="UniProtKB-KW"/>
</dbReference>
<dbReference type="RefSeq" id="WP_212694370.1">
    <property type="nucleotide sequence ID" value="NZ_CP058649.1"/>
</dbReference>
<evidence type="ECO:0000256" key="7">
    <source>
        <dbReference type="ARBA" id="ARBA00022842"/>
    </source>
</evidence>
<dbReference type="InterPro" id="IPR011761">
    <property type="entry name" value="ATP-grasp"/>
</dbReference>
<dbReference type="InterPro" id="IPR016102">
    <property type="entry name" value="Succinyl-CoA_synth-like"/>
</dbReference>
<evidence type="ECO:0000259" key="9">
    <source>
        <dbReference type="PROSITE" id="PS50975"/>
    </source>
</evidence>
<protein>
    <submittedName>
        <fullName evidence="10">Acetate--CoA ligase family protein</fullName>
    </submittedName>
</protein>
<dbReference type="InterPro" id="IPR005809">
    <property type="entry name" value="Succ_CoA_ligase-like_bsu"/>
</dbReference>
<organism evidence="10 11">
    <name type="scientific">Vallitalea pronyensis</name>
    <dbReference type="NCBI Taxonomy" id="1348613"/>
    <lineage>
        <taxon>Bacteria</taxon>
        <taxon>Bacillati</taxon>
        <taxon>Bacillota</taxon>
        <taxon>Clostridia</taxon>
        <taxon>Lachnospirales</taxon>
        <taxon>Vallitaleaceae</taxon>
        <taxon>Vallitalea</taxon>
    </lineage>
</organism>
<reference evidence="10" key="1">
    <citation type="submission" date="2020-07" db="EMBL/GenBank/DDBJ databases">
        <title>Vallitalea pronyensis genome.</title>
        <authorList>
            <person name="Postec A."/>
        </authorList>
    </citation>
    <scope>NUCLEOTIDE SEQUENCE</scope>
    <source>
        <strain evidence="10">FatNI3</strain>
    </source>
</reference>
<feature type="domain" description="ATP-grasp" evidence="9">
    <location>
        <begin position="9"/>
        <end position="216"/>
    </location>
</feature>
<dbReference type="AlphaFoldDB" id="A0A8J8ML43"/>